<dbReference type="GO" id="GO:0003700">
    <property type="term" value="F:DNA-binding transcription factor activity"/>
    <property type="evidence" value="ECO:0007669"/>
    <property type="project" value="InterPro"/>
</dbReference>
<comment type="caution">
    <text evidence="6">The sequence shown here is derived from an EMBL/GenBank/DDBJ whole genome shotgun (WGS) entry which is preliminary data.</text>
</comment>
<dbReference type="SMART" id="SM00342">
    <property type="entry name" value="HTH_ARAC"/>
    <property type="match status" value="1"/>
</dbReference>
<evidence type="ECO:0000313" key="6">
    <source>
        <dbReference type="EMBL" id="KWK82114.1"/>
    </source>
</evidence>
<evidence type="ECO:0000313" key="7">
    <source>
        <dbReference type="Proteomes" id="UP000065504"/>
    </source>
</evidence>
<dbReference type="InterPro" id="IPR032687">
    <property type="entry name" value="AraC-type_N"/>
</dbReference>
<evidence type="ECO:0000256" key="3">
    <source>
        <dbReference type="ARBA" id="ARBA00023163"/>
    </source>
</evidence>
<organism evidence="6 7">
    <name type="scientific">Burkholderia ubonensis</name>
    <dbReference type="NCBI Taxonomy" id="101571"/>
    <lineage>
        <taxon>Bacteria</taxon>
        <taxon>Pseudomonadati</taxon>
        <taxon>Pseudomonadota</taxon>
        <taxon>Betaproteobacteria</taxon>
        <taxon>Burkholderiales</taxon>
        <taxon>Burkholderiaceae</taxon>
        <taxon>Burkholderia</taxon>
        <taxon>Burkholderia cepacia complex</taxon>
    </lineage>
</organism>
<dbReference type="Pfam" id="PF12625">
    <property type="entry name" value="Arabinose_bd"/>
    <property type="match status" value="1"/>
</dbReference>
<dbReference type="PROSITE" id="PS01124">
    <property type="entry name" value="HTH_ARAC_FAMILY_2"/>
    <property type="match status" value="1"/>
</dbReference>
<dbReference type="GO" id="GO:0005829">
    <property type="term" value="C:cytosol"/>
    <property type="evidence" value="ECO:0007669"/>
    <property type="project" value="TreeGrafter"/>
</dbReference>
<dbReference type="GO" id="GO:0000976">
    <property type="term" value="F:transcription cis-regulatory region binding"/>
    <property type="evidence" value="ECO:0007669"/>
    <property type="project" value="TreeGrafter"/>
</dbReference>
<dbReference type="PANTHER" id="PTHR47894:SF1">
    <property type="entry name" value="HTH-TYPE TRANSCRIPTIONAL REGULATOR VQSM"/>
    <property type="match status" value="1"/>
</dbReference>
<evidence type="ECO:0000259" key="5">
    <source>
        <dbReference type="PROSITE" id="PS01124"/>
    </source>
</evidence>
<dbReference type="PANTHER" id="PTHR47894">
    <property type="entry name" value="HTH-TYPE TRANSCRIPTIONAL REGULATOR GADX"/>
    <property type="match status" value="1"/>
</dbReference>
<dbReference type="SUPFAM" id="SSF46689">
    <property type="entry name" value="Homeodomain-like"/>
    <property type="match status" value="1"/>
</dbReference>
<dbReference type="EMBL" id="LPLU01000032">
    <property type="protein sequence ID" value="KWK82114.1"/>
    <property type="molecule type" value="Genomic_DNA"/>
</dbReference>
<dbReference type="InterPro" id="IPR018060">
    <property type="entry name" value="HTH_AraC"/>
</dbReference>
<proteinExistence type="predicted"/>
<evidence type="ECO:0000256" key="4">
    <source>
        <dbReference type="SAM" id="MobiDB-lite"/>
    </source>
</evidence>
<sequence length="346" mass="38345">MIAPGFVEDALACLRQQGVDVQPLLRAAGLPAEVDSPVTIQQYGRLWLAMADALDDEFFGLAARPMRVGSFALLCHAVLHAATLEQALRRALRFLRVVLDHPHGRLQVAGGEARIVLADAGGPRPAFAYRTFWLILLGLACWLIGRRIPLRRIDFSCASPAHRADYSQFFGAPVHFDRPDCRLTFDAAYLRLPTIRSEQALKTFLRGAPANILVRYRHDSGWVAKIRAHLKATPAADWPNFDALAARLDMPPATLRRRLRSEGQSFAAIKDEMRSVIAQSLLRDGTRSVADIAGELGFSEPSAFHRAFRKWTGQSPGGFRSDHAGLRRSSGSPPERVDRRRRGADD</sequence>
<accession>A0A108CWU1</accession>
<dbReference type="RefSeq" id="WP_060232770.1">
    <property type="nucleotide sequence ID" value="NZ_LPLU01000032.1"/>
</dbReference>
<dbReference type="Proteomes" id="UP000065504">
    <property type="component" value="Unassembled WGS sequence"/>
</dbReference>
<dbReference type="Gene3D" id="1.10.10.60">
    <property type="entry name" value="Homeodomain-like"/>
    <property type="match status" value="1"/>
</dbReference>
<keyword evidence="3" id="KW-0804">Transcription</keyword>
<dbReference type="Pfam" id="PF12833">
    <property type="entry name" value="HTH_18"/>
    <property type="match status" value="1"/>
</dbReference>
<evidence type="ECO:0000256" key="1">
    <source>
        <dbReference type="ARBA" id="ARBA00023015"/>
    </source>
</evidence>
<dbReference type="PRINTS" id="PR00032">
    <property type="entry name" value="HTHARAC"/>
</dbReference>
<evidence type="ECO:0000256" key="2">
    <source>
        <dbReference type="ARBA" id="ARBA00023125"/>
    </source>
</evidence>
<feature type="domain" description="HTH araC/xylS-type" evidence="5">
    <location>
        <begin position="224"/>
        <end position="322"/>
    </location>
</feature>
<dbReference type="InterPro" id="IPR020449">
    <property type="entry name" value="Tscrpt_reg_AraC-type_HTH"/>
</dbReference>
<gene>
    <name evidence="6" type="ORF">WM16_32005</name>
</gene>
<keyword evidence="2" id="KW-0238">DNA-binding</keyword>
<feature type="region of interest" description="Disordered" evidence="4">
    <location>
        <begin position="311"/>
        <end position="346"/>
    </location>
</feature>
<name>A0A108CWU1_9BURK</name>
<feature type="compositionally biased region" description="Basic and acidic residues" evidence="4">
    <location>
        <begin position="335"/>
        <end position="346"/>
    </location>
</feature>
<reference evidence="6 7" key="1">
    <citation type="submission" date="2015-11" db="EMBL/GenBank/DDBJ databases">
        <title>Expanding the genomic diversity of Burkholderia species for the development of highly accurate diagnostics.</title>
        <authorList>
            <person name="Sahl J."/>
            <person name="Keim P."/>
            <person name="Wagner D."/>
        </authorList>
    </citation>
    <scope>NUCLEOTIDE SEQUENCE [LARGE SCALE GENOMIC DNA]</scope>
    <source>
        <strain evidence="6 7">MSMB782WGS</strain>
    </source>
</reference>
<protein>
    <submittedName>
        <fullName evidence="6">AraC family transcriptional regulator</fullName>
    </submittedName>
</protein>
<dbReference type="InterPro" id="IPR009057">
    <property type="entry name" value="Homeodomain-like_sf"/>
</dbReference>
<keyword evidence="1" id="KW-0805">Transcription regulation</keyword>
<dbReference type="AlphaFoldDB" id="A0A108CWU1"/>